<dbReference type="Pfam" id="PF02569">
    <property type="entry name" value="Pantoate_ligase"/>
    <property type="match status" value="1"/>
</dbReference>
<dbReference type="FunFam" id="3.40.50.620:FF:000114">
    <property type="entry name" value="Pantothenate synthetase"/>
    <property type="match status" value="1"/>
</dbReference>
<evidence type="ECO:0000256" key="7">
    <source>
        <dbReference type="ARBA" id="ARBA00022598"/>
    </source>
</evidence>
<dbReference type="GO" id="GO:0015940">
    <property type="term" value="P:pantothenate biosynthetic process"/>
    <property type="evidence" value="ECO:0007669"/>
    <property type="project" value="UniProtKB-UniRule"/>
</dbReference>
<dbReference type="RefSeq" id="WP_132875289.1">
    <property type="nucleotide sequence ID" value="NZ_SLXQ01000001.1"/>
</dbReference>
<comment type="subunit">
    <text evidence="15">Homodimer.</text>
</comment>
<proteinExistence type="inferred from homology"/>
<reference evidence="16 17" key="1">
    <citation type="submission" date="2019-03" db="EMBL/GenBank/DDBJ databases">
        <title>Genomic Encyclopedia of Type Strains, Phase IV (KMG-IV): sequencing the most valuable type-strain genomes for metagenomic binning, comparative biology and taxonomic classification.</title>
        <authorList>
            <person name="Goeker M."/>
        </authorList>
    </citation>
    <scope>NUCLEOTIDE SEQUENCE [LARGE SCALE GENOMIC DNA]</scope>
    <source>
        <strain evidence="16 17">DSM 45765</strain>
    </source>
</reference>
<dbReference type="OrthoDB" id="9773087at2"/>
<dbReference type="PANTHER" id="PTHR21299:SF1">
    <property type="entry name" value="PANTOATE--BETA-ALANINE LIGASE"/>
    <property type="match status" value="1"/>
</dbReference>
<feature type="active site" description="Proton donor" evidence="15">
    <location>
        <position position="47"/>
    </location>
</feature>
<evidence type="ECO:0000256" key="3">
    <source>
        <dbReference type="ARBA" id="ARBA00009256"/>
    </source>
</evidence>
<dbReference type="EMBL" id="SLXQ01000001">
    <property type="protein sequence ID" value="TCP56724.1"/>
    <property type="molecule type" value="Genomic_DNA"/>
</dbReference>
<feature type="binding site" evidence="15">
    <location>
        <position position="164"/>
    </location>
    <ligand>
        <name>(R)-pantoate</name>
        <dbReference type="ChEBI" id="CHEBI:15980"/>
    </ligand>
</feature>
<comment type="subcellular location">
    <subcellularLocation>
        <location evidence="1 15">Cytoplasm</location>
    </subcellularLocation>
</comment>
<evidence type="ECO:0000256" key="4">
    <source>
        <dbReference type="ARBA" id="ARBA00012219"/>
    </source>
</evidence>
<name>A0A4R2R4A0_9PSEU</name>
<comment type="function">
    <text evidence="13 15">Catalyzes the condensation of pantoate with beta-alanine in an ATP-dependent reaction via a pantoyl-adenylate intermediate.</text>
</comment>
<dbReference type="GO" id="GO:0004592">
    <property type="term" value="F:pantoate-beta-alanine ligase activity"/>
    <property type="evidence" value="ECO:0007669"/>
    <property type="project" value="UniProtKB-UniRule"/>
</dbReference>
<comment type="similarity">
    <text evidence="3 15">Belongs to the pantothenate synthetase family.</text>
</comment>
<feature type="binding site" evidence="15">
    <location>
        <position position="72"/>
    </location>
    <ligand>
        <name>beta-alanine</name>
        <dbReference type="ChEBI" id="CHEBI:57966"/>
    </ligand>
</feature>
<keyword evidence="17" id="KW-1185">Reference proteome</keyword>
<evidence type="ECO:0000256" key="6">
    <source>
        <dbReference type="ARBA" id="ARBA00022490"/>
    </source>
</evidence>
<comment type="miscellaneous">
    <text evidence="15">The reaction proceeds by a bi uni uni bi ping pong mechanism.</text>
</comment>
<feature type="binding site" evidence="15">
    <location>
        <position position="187"/>
    </location>
    <ligand>
        <name>ATP</name>
        <dbReference type="ChEBI" id="CHEBI:30616"/>
    </ligand>
</feature>
<feature type="binding site" evidence="15">
    <location>
        <begin position="158"/>
        <end position="161"/>
    </location>
    <ligand>
        <name>ATP</name>
        <dbReference type="ChEBI" id="CHEBI:30616"/>
    </ligand>
</feature>
<dbReference type="Gene3D" id="3.30.1300.10">
    <property type="entry name" value="Pantoate-beta-alanine ligase, C-terminal domain"/>
    <property type="match status" value="1"/>
</dbReference>
<dbReference type="InterPro" id="IPR003721">
    <property type="entry name" value="Pantoate_ligase"/>
</dbReference>
<dbReference type="UniPathway" id="UPA00028">
    <property type="reaction ID" value="UER00005"/>
</dbReference>
<evidence type="ECO:0000256" key="13">
    <source>
        <dbReference type="ARBA" id="ARBA00055042"/>
    </source>
</evidence>
<evidence type="ECO:0000256" key="12">
    <source>
        <dbReference type="ARBA" id="ARBA00048258"/>
    </source>
</evidence>
<dbReference type="Gene3D" id="3.40.50.620">
    <property type="entry name" value="HUPs"/>
    <property type="match status" value="1"/>
</dbReference>
<evidence type="ECO:0000256" key="10">
    <source>
        <dbReference type="ARBA" id="ARBA00022840"/>
    </source>
</evidence>
<dbReference type="InterPro" id="IPR042176">
    <property type="entry name" value="Pantoate_ligase_C"/>
</dbReference>
<dbReference type="CDD" id="cd00560">
    <property type="entry name" value="PanC"/>
    <property type="match status" value="1"/>
</dbReference>
<dbReference type="GO" id="GO:0005829">
    <property type="term" value="C:cytosol"/>
    <property type="evidence" value="ECO:0007669"/>
    <property type="project" value="TreeGrafter"/>
</dbReference>
<comment type="caution">
    <text evidence="16">The sequence shown here is derived from an EMBL/GenBank/DDBJ whole genome shotgun (WGS) entry which is preliminary data.</text>
</comment>
<dbReference type="HAMAP" id="MF_00158">
    <property type="entry name" value="PanC"/>
    <property type="match status" value="1"/>
</dbReference>
<feature type="binding site" evidence="15">
    <location>
        <position position="72"/>
    </location>
    <ligand>
        <name>(R)-pantoate</name>
        <dbReference type="ChEBI" id="CHEBI:15980"/>
    </ligand>
</feature>
<feature type="binding site" evidence="15">
    <location>
        <begin position="195"/>
        <end position="198"/>
    </location>
    <ligand>
        <name>ATP</name>
        <dbReference type="ChEBI" id="CHEBI:30616"/>
    </ligand>
</feature>
<comment type="pathway">
    <text evidence="2 15">Cofactor biosynthesis; (R)-pantothenate biosynthesis; (R)-pantothenate from (R)-pantoate and beta-alanine: step 1/1.</text>
</comment>
<sequence length="301" mass="32373">MTAPKFTRGEVNVYSSPTDLSRVCAALRGVNRKVVLVPTMGALHAGHRELIRRAKRIPNTVVAVSIFVNPLQFGPNEDLDRYPRALDDDLRACAEEGAEIVFTPDAVDMYPPDAVTTVQPGPLGEQLEGASRPGHFAGVLTVVAKLLNLTRPDYAMFGEKDYQQLILVRQMVKDLHLSTRIIGVPTVREDDGLALSSRNRYLSDQDRKLAVALPTALAAGMRAGPDGVAAVLAAATESLAATSEVELDYLELRASDLAEPPEFGEARLLIAARVGPVRLIDNTGVQLGDAWTPGSQDPTTS</sequence>
<dbReference type="NCBIfam" id="TIGR00018">
    <property type="entry name" value="panC"/>
    <property type="match status" value="1"/>
</dbReference>
<keyword evidence="8 15" id="KW-0566">Pantothenate biosynthesis</keyword>
<protein>
    <recommendedName>
        <fullName evidence="5 15">Pantothenate synthetase</fullName>
        <shortName evidence="15">PS</shortName>
        <ecNumber evidence="4 15">6.3.2.1</ecNumber>
    </recommendedName>
    <alternativeName>
        <fullName evidence="14 15">Pantoate--beta-alanine ligase</fullName>
    </alternativeName>
    <alternativeName>
        <fullName evidence="11 15">Pantoate-activating enzyme</fullName>
    </alternativeName>
</protein>
<evidence type="ECO:0000313" key="16">
    <source>
        <dbReference type="EMBL" id="TCP56724.1"/>
    </source>
</evidence>
<dbReference type="Proteomes" id="UP000294911">
    <property type="component" value="Unassembled WGS sequence"/>
</dbReference>
<evidence type="ECO:0000256" key="15">
    <source>
        <dbReference type="HAMAP-Rule" id="MF_00158"/>
    </source>
</evidence>
<keyword evidence="10 15" id="KW-0067">ATP-binding</keyword>
<evidence type="ECO:0000256" key="11">
    <source>
        <dbReference type="ARBA" id="ARBA00032806"/>
    </source>
</evidence>
<comment type="catalytic activity">
    <reaction evidence="12 15">
        <text>(R)-pantoate + beta-alanine + ATP = (R)-pantothenate + AMP + diphosphate + H(+)</text>
        <dbReference type="Rhea" id="RHEA:10912"/>
        <dbReference type="ChEBI" id="CHEBI:15378"/>
        <dbReference type="ChEBI" id="CHEBI:15980"/>
        <dbReference type="ChEBI" id="CHEBI:29032"/>
        <dbReference type="ChEBI" id="CHEBI:30616"/>
        <dbReference type="ChEBI" id="CHEBI:33019"/>
        <dbReference type="ChEBI" id="CHEBI:57966"/>
        <dbReference type="ChEBI" id="CHEBI:456215"/>
        <dbReference type="EC" id="6.3.2.1"/>
    </reaction>
</comment>
<dbReference type="EC" id="6.3.2.1" evidence="4 15"/>
<keyword evidence="6 15" id="KW-0963">Cytoplasm</keyword>
<dbReference type="SUPFAM" id="SSF52374">
    <property type="entry name" value="Nucleotidylyl transferase"/>
    <property type="match status" value="1"/>
</dbReference>
<evidence type="ECO:0000256" key="1">
    <source>
        <dbReference type="ARBA" id="ARBA00004496"/>
    </source>
</evidence>
<accession>A0A4R2R4A0</accession>
<keyword evidence="9 15" id="KW-0547">Nucleotide-binding</keyword>
<gene>
    <name evidence="15" type="primary">panC</name>
    <name evidence="16" type="ORF">EV191_101670</name>
</gene>
<evidence type="ECO:0000256" key="9">
    <source>
        <dbReference type="ARBA" id="ARBA00022741"/>
    </source>
</evidence>
<evidence type="ECO:0000313" key="17">
    <source>
        <dbReference type="Proteomes" id="UP000294911"/>
    </source>
</evidence>
<dbReference type="InterPro" id="IPR014729">
    <property type="entry name" value="Rossmann-like_a/b/a_fold"/>
</dbReference>
<dbReference type="GO" id="GO:0005524">
    <property type="term" value="F:ATP binding"/>
    <property type="evidence" value="ECO:0007669"/>
    <property type="project" value="UniProtKB-KW"/>
</dbReference>
<feature type="binding site" evidence="15">
    <location>
        <begin position="40"/>
        <end position="47"/>
    </location>
    <ligand>
        <name>ATP</name>
        <dbReference type="ChEBI" id="CHEBI:30616"/>
    </ligand>
</feature>
<evidence type="ECO:0000256" key="14">
    <source>
        <dbReference type="ARBA" id="ARBA00077433"/>
    </source>
</evidence>
<evidence type="ECO:0000256" key="5">
    <source>
        <dbReference type="ARBA" id="ARBA00014155"/>
    </source>
</evidence>
<evidence type="ECO:0000256" key="2">
    <source>
        <dbReference type="ARBA" id="ARBA00004990"/>
    </source>
</evidence>
<dbReference type="PANTHER" id="PTHR21299">
    <property type="entry name" value="CYTIDYLATE KINASE/PANTOATE-BETA-ALANINE LIGASE"/>
    <property type="match status" value="1"/>
</dbReference>
<dbReference type="AlphaFoldDB" id="A0A4R2R4A0"/>
<evidence type="ECO:0000256" key="8">
    <source>
        <dbReference type="ARBA" id="ARBA00022655"/>
    </source>
</evidence>
<keyword evidence="7 15" id="KW-0436">Ligase</keyword>
<organism evidence="16 17">
    <name type="scientific">Tamaricihabitans halophyticus</name>
    <dbReference type="NCBI Taxonomy" id="1262583"/>
    <lineage>
        <taxon>Bacteria</taxon>
        <taxon>Bacillati</taxon>
        <taxon>Actinomycetota</taxon>
        <taxon>Actinomycetes</taxon>
        <taxon>Pseudonocardiales</taxon>
        <taxon>Pseudonocardiaceae</taxon>
        <taxon>Tamaricihabitans</taxon>
    </lineage>
</organism>